<sequence>MAANSLRERILLAVLDAVRAPLQALGATVYRSPTVAITREQSPALVVFPESDAISERANDRVTRLLTIRLVALARAVPPAIPESEADRLLTAAHAALMRDGTLGELALGIREQDGEFEIEDADDLVVALPARYAITYRTLAHDLSIQG</sequence>
<evidence type="ECO:0000313" key="1">
    <source>
        <dbReference type="EMBL" id="SDD22913.1"/>
    </source>
</evidence>
<keyword evidence="2" id="KW-1185">Reference proteome</keyword>
<dbReference type="STRING" id="265719.SAMN04488509_101830"/>
<dbReference type="EMBL" id="FNAG01000001">
    <property type="protein sequence ID" value="SDD22913.1"/>
    <property type="molecule type" value="Genomic_DNA"/>
</dbReference>
<evidence type="ECO:0000313" key="2">
    <source>
        <dbReference type="Proteomes" id="UP000199603"/>
    </source>
</evidence>
<proteinExistence type="predicted"/>
<dbReference type="AlphaFoldDB" id="A0A1G6T1R9"/>
<protein>
    <recommendedName>
        <fullName evidence="3">Gp37 protein</fullName>
    </recommendedName>
</protein>
<organism evidence="1 2">
    <name type="scientific">Aquimonas voraii</name>
    <dbReference type="NCBI Taxonomy" id="265719"/>
    <lineage>
        <taxon>Bacteria</taxon>
        <taxon>Pseudomonadati</taxon>
        <taxon>Pseudomonadota</taxon>
        <taxon>Gammaproteobacteria</taxon>
        <taxon>Lysobacterales</taxon>
        <taxon>Lysobacteraceae</taxon>
        <taxon>Aquimonas</taxon>
    </lineage>
</organism>
<name>A0A1G6T1R9_9GAMM</name>
<evidence type="ECO:0008006" key="3">
    <source>
        <dbReference type="Google" id="ProtNLM"/>
    </source>
</evidence>
<dbReference type="RefSeq" id="WP_091239158.1">
    <property type="nucleotide sequence ID" value="NZ_FNAG01000001.1"/>
</dbReference>
<gene>
    <name evidence="1" type="ORF">SAMN04488509_101830</name>
</gene>
<reference evidence="1 2" key="1">
    <citation type="submission" date="2016-10" db="EMBL/GenBank/DDBJ databases">
        <authorList>
            <person name="de Groot N.N."/>
        </authorList>
    </citation>
    <scope>NUCLEOTIDE SEQUENCE [LARGE SCALE GENOMIC DNA]</scope>
    <source>
        <strain evidence="1 2">DSM 16957</strain>
    </source>
</reference>
<dbReference type="OrthoDB" id="6057762at2"/>
<dbReference type="Proteomes" id="UP000199603">
    <property type="component" value="Unassembled WGS sequence"/>
</dbReference>
<accession>A0A1G6T1R9</accession>